<sequence length="86" mass="9959">MTEVLTESEERFRLAFDDNMSPMAVADLEGRLIRVNPAFCEMLGHSEKELVGLHFLEYTHPDDLFITEEANRKLVSGEVDQLRYNK</sequence>
<accession>T1CAJ6</accession>
<name>T1CAJ6_9ZZZZ</name>
<protein>
    <submittedName>
        <fullName evidence="2">PAS fold domain protein</fullName>
    </submittedName>
</protein>
<evidence type="ECO:0000313" key="2">
    <source>
        <dbReference type="EMBL" id="EQD62609.1"/>
    </source>
</evidence>
<dbReference type="EMBL" id="AUZX01006756">
    <property type="protein sequence ID" value="EQD62609.1"/>
    <property type="molecule type" value="Genomic_DNA"/>
</dbReference>
<reference evidence="2" key="2">
    <citation type="journal article" date="2014" name="ISME J.">
        <title>Microbial stratification in low pH oxic and suboxic macroscopic growths along an acid mine drainage.</title>
        <authorList>
            <person name="Mendez-Garcia C."/>
            <person name="Mesa V."/>
            <person name="Sprenger R.R."/>
            <person name="Richter M."/>
            <person name="Diez M.S."/>
            <person name="Solano J."/>
            <person name="Bargiela R."/>
            <person name="Golyshina O.V."/>
            <person name="Manteca A."/>
            <person name="Ramos J.L."/>
            <person name="Gallego J.R."/>
            <person name="Llorente I."/>
            <person name="Martins Dos Santos V.A."/>
            <person name="Jensen O.N."/>
            <person name="Pelaez A.I."/>
            <person name="Sanchez J."/>
            <person name="Ferrer M."/>
        </authorList>
    </citation>
    <scope>NUCLEOTIDE SEQUENCE</scope>
</reference>
<dbReference type="NCBIfam" id="TIGR00229">
    <property type="entry name" value="sensory_box"/>
    <property type="match status" value="1"/>
</dbReference>
<organism evidence="2">
    <name type="scientific">mine drainage metagenome</name>
    <dbReference type="NCBI Taxonomy" id="410659"/>
    <lineage>
        <taxon>unclassified sequences</taxon>
        <taxon>metagenomes</taxon>
        <taxon>ecological metagenomes</taxon>
    </lineage>
</organism>
<reference evidence="2" key="1">
    <citation type="submission" date="2013-08" db="EMBL/GenBank/DDBJ databases">
        <authorList>
            <person name="Mendez C."/>
            <person name="Richter M."/>
            <person name="Ferrer M."/>
            <person name="Sanchez J."/>
        </authorList>
    </citation>
    <scope>NUCLEOTIDE SEQUENCE</scope>
</reference>
<dbReference type="Pfam" id="PF13188">
    <property type="entry name" value="PAS_8"/>
    <property type="match status" value="1"/>
</dbReference>
<dbReference type="Gene3D" id="3.30.450.20">
    <property type="entry name" value="PAS domain"/>
    <property type="match status" value="1"/>
</dbReference>
<dbReference type="SMART" id="SM00091">
    <property type="entry name" value="PAS"/>
    <property type="match status" value="1"/>
</dbReference>
<feature type="non-terminal residue" evidence="2">
    <location>
        <position position="86"/>
    </location>
</feature>
<proteinExistence type="predicted"/>
<dbReference type="InterPro" id="IPR000014">
    <property type="entry name" value="PAS"/>
</dbReference>
<dbReference type="PROSITE" id="PS50112">
    <property type="entry name" value="PAS"/>
    <property type="match status" value="1"/>
</dbReference>
<evidence type="ECO:0000259" key="1">
    <source>
        <dbReference type="PROSITE" id="PS50112"/>
    </source>
</evidence>
<feature type="domain" description="PAS" evidence="1">
    <location>
        <begin position="8"/>
        <end position="78"/>
    </location>
</feature>
<dbReference type="CDD" id="cd00130">
    <property type="entry name" value="PAS"/>
    <property type="match status" value="1"/>
</dbReference>
<dbReference type="InterPro" id="IPR035965">
    <property type="entry name" value="PAS-like_dom_sf"/>
</dbReference>
<dbReference type="SUPFAM" id="SSF55785">
    <property type="entry name" value="PYP-like sensor domain (PAS domain)"/>
    <property type="match status" value="1"/>
</dbReference>
<gene>
    <name evidence="2" type="ORF">B1A_09472</name>
</gene>
<dbReference type="AlphaFoldDB" id="T1CAJ6"/>
<comment type="caution">
    <text evidence="2">The sequence shown here is derived from an EMBL/GenBank/DDBJ whole genome shotgun (WGS) entry which is preliminary data.</text>
</comment>